<name>A0A5N5T3G1_9CRUS</name>
<comment type="caution">
    <text evidence="8">The sequence shown here is derived from an EMBL/GenBank/DDBJ whole genome shotgun (WGS) entry which is preliminary data.</text>
</comment>
<dbReference type="Pfam" id="PF05019">
    <property type="entry name" value="Coq4"/>
    <property type="match status" value="1"/>
</dbReference>
<protein>
    <recommendedName>
        <fullName evidence="7">Ubiquinone biosynthesis protein COQ4 homolog, mitochondrial</fullName>
    </recommendedName>
    <alternativeName>
        <fullName evidence="7">4-hydroxy-3-methoxy-5-polyprenylbenzoate decarboxylase</fullName>
        <ecNumber evidence="7">4.1.1.130</ecNumber>
    </alternativeName>
    <alternativeName>
        <fullName evidence="7">Coenzyme Q biosynthesis protein 4 homolog</fullName>
    </alternativeName>
</protein>
<feature type="binding site" evidence="7">
    <location>
        <position position="161"/>
    </location>
    <ligand>
        <name>Zn(2+)</name>
        <dbReference type="ChEBI" id="CHEBI:29105"/>
    </ligand>
</feature>
<evidence type="ECO:0000256" key="4">
    <source>
        <dbReference type="ARBA" id="ARBA00023128"/>
    </source>
</evidence>
<evidence type="ECO:0000256" key="7">
    <source>
        <dbReference type="HAMAP-Rule" id="MF_03111"/>
    </source>
</evidence>
<proteinExistence type="inferred from homology"/>
<evidence type="ECO:0000313" key="8">
    <source>
        <dbReference type="EMBL" id="KAB7500986.1"/>
    </source>
</evidence>
<dbReference type="GO" id="GO:0120539">
    <property type="term" value="F:4-hydroxy-3-methoxy-5-polyprenylbenzoate decarboxylase activity"/>
    <property type="evidence" value="ECO:0007669"/>
    <property type="project" value="UniProtKB-EC"/>
</dbReference>
<organism evidence="8 9">
    <name type="scientific">Armadillidium nasatum</name>
    <dbReference type="NCBI Taxonomy" id="96803"/>
    <lineage>
        <taxon>Eukaryota</taxon>
        <taxon>Metazoa</taxon>
        <taxon>Ecdysozoa</taxon>
        <taxon>Arthropoda</taxon>
        <taxon>Crustacea</taxon>
        <taxon>Multicrustacea</taxon>
        <taxon>Malacostraca</taxon>
        <taxon>Eumalacostraca</taxon>
        <taxon>Peracarida</taxon>
        <taxon>Isopoda</taxon>
        <taxon>Oniscidea</taxon>
        <taxon>Crinocheta</taxon>
        <taxon>Armadillidiidae</taxon>
        <taxon>Armadillidium</taxon>
    </lineage>
</organism>
<evidence type="ECO:0000313" key="9">
    <source>
        <dbReference type="Proteomes" id="UP000326759"/>
    </source>
</evidence>
<keyword evidence="5 7" id="KW-0472">Membrane</keyword>
<dbReference type="GO" id="GO:0008270">
    <property type="term" value="F:zinc ion binding"/>
    <property type="evidence" value="ECO:0007669"/>
    <property type="project" value="UniProtKB-UniRule"/>
</dbReference>
<dbReference type="InterPro" id="IPR027540">
    <property type="entry name" value="Coq4_euk"/>
</dbReference>
<evidence type="ECO:0000256" key="5">
    <source>
        <dbReference type="ARBA" id="ARBA00023136"/>
    </source>
</evidence>
<comment type="subunit">
    <text evidence="7">Component of a multi-subunit COQ enzyme complex.</text>
</comment>
<sequence>MIHHLRRSIIIFGKEQASYPVFLHIRNATTTVDKLYEDHIPTNFIQKSFLSVGSALTSITDPRRHDAIAVLGETTGYYALKDIYNQMLKDSEGGKIIADKPRINSKTVDINKLAAMPHDSLGHSYWQFLSVNEVTPDSRLPVRFVDNQELAYVMQRYREVHDLFHTILGMPTNMLGEVAVKWIEATQTGLPMCISGALFGPLRFRPKQRATYINKLLPWTLRTCRNAKPLMTIYFERRWDQNIQDLRNELNIETPPKI</sequence>
<reference evidence="8 9" key="1">
    <citation type="journal article" date="2019" name="PLoS Biol.">
        <title>Sex chromosomes control vertical transmission of feminizing Wolbachia symbionts in an isopod.</title>
        <authorList>
            <person name="Becking T."/>
            <person name="Chebbi M.A."/>
            <person name="Giraud I."/>
            <person name="Moumen B."/>
            <person name="Laverre T."/>
            <person name="Caubet Y."/>
            <person name="Peccoud J."/>
            <person name="Gilbert C."/>
            <person name="Cordaux R."/>
        </authorList>
    </citation>
    <scope>NUCLEOTIDE SEQUENCE [LARGE SCALE GENOMIC DNA]</scope>
    <source>
        <strain evidence="8">ANa2</strain>
        <tissue evidence="8">Whole body excluding digestive tract and cuticle</tissue>
    </source>
</reference>
<comment type="similarity">
    <text evidence="7">Belongs to the COQ4 family.</text>
</comment>
<dbReference type="EMBL" id="SEYY01012084">
    <property type="protein sequence ID" value="KAB7500986.1"/>
    <property type="molecule type" value="Genomic_DNA"/>
</dbReference>
<comment type="subcellular location">
    <subcellularLocation>
        <location evidence="7">Mitochondrion inner membrane</location>
        <topology evidence="7">Peripheral membrane protein</topology>
        <orientation evidence="7">Matrix side</orientation>
    </subcellularLocation>
</comment>
<dbReference type="EC" id="4.1.1.130" evidence="7"/>
<accession>A0A5N5T3G1</accession>
<dbReference type="AlphaFoldDB" id="A0A5N5T3G1"/>
<keyword evidence="1 7" id="KW-0831">Ubiquinone biosynthesis</keyword>
<comment type="catalytic activity">
    <reaction evidence="7">
        <text>a 4-hydroxy-3-methoxy-5-(all-trans-polyprenyl)benzoate + H(+) = a 2-methoxy-6-(all-trans-polyprenyl)phenol + CO2</text>
        <dbReference type="Rhea" id="RHEA:81179"/>
        <dbReference type="Rhea" id="RHEA-COMP:9551"/>
        <dbReference type="Rhea" id="RHEA-COMP:10931"/>
        <dbReference type="ChEBI" id="CHEBI:15378"/>
        <dbReference type="ChEBI" id="CHEBI:16526"/>
        <dbReference type="ChEBI" id="CHEBI:62731"/>
        <dbReference type="ChEBI" id="CHEBI:84443"/>
        <dbReference type="EC" id="4.1.1.130"/>
    </reaction>
</comment>
<feature type="binding site" evidence="7">
    <location>
        <position position="165"/>
    </location>
    <ligand>
        <name>Zn(2+)</name>
        <dbReference type="ChEBI" id="CHEBI:29105"/>
    </ligand>
</feature>
<feature type="binding site" evidence="7">
    <location>
        <position position="177"/>
    </location>
    <ligand>
        <name>Zn(2+)</name>
        <dbReference type="ChEBI" id="CHEBI:29105"/>
    </ligand>
</feature>
<evidence type="ECO:0000256" key="1">
    <source>
        <dbReference type="ARBA" id="ARBA00022688"/>
    </source>
</evidence>
<dbReference type="OrthoDB" id="4249at2759"/>
<evidence type="ECO:0000256" key="2">
    <source>
        <dbReference type="ARBA" id="ARBA00022792"/>
    </source>
</evidence>
<keyword evidence="7" id="KW-0479">Metal-binding</keyword>
<keyword evidence="9" id="KW-1185">Reference proteome</keyword>
<gene>
    <name evidence="8" type="primary">coq4_1</name>
    <name evidence="8" type="ORF">Anas_09384</name>
</gene>
<keyword evidence="6 7" id="KW-0456">Lyase</keyword>
<dbReference type="PANTHER" id="PTHR12922">
    <property type="entry name" value="UBIQUINONE BIOSYNTHESIS PROTEIN"/>
    <property type="match status" value="1"/>
</dbReference>
<feature type="binding site" evidence="7">
    <location>
        <position position="162"/>
    </location>
    <ligand>
        <name>Zn(2+)</name>
        <dbReference type="ChEBI" id="CHEBI:29105"/>
    </ligand>
</feature>
<comment type="cofactor">
    <cofactor evidence="7">
        <name>Zn(2+)</name>
        <dbReference type="ChEBI" id="CHEBI:29105"/>
    </cofactor>
</comment>
<dbReference type="GO" id="GO:0031314">
    <property type="term" value="C:extrinsic component of mitochondrial inner membrane"/>
    <property type="evidence" value="ECO:0007669"/>
    <property type="project" value="UniProtKB-UniRule"/>
</dbReference>
<comment type="pathway">
    <text evidence="7">Cofactor biosynthesis; ubiquinone biosynthesis.</text>
</comment>
<dbReference type="PANTHER" id="PTHR12922:SF7">
    <property type="entry name" value="UBIQUINONE BIOSYNTHESIS PROTEIN COQ4 HOMOLOG, MITOCHONDRIAL"/>
    <property type="match status" value="1"/>
</dbReference>
<keyword evidence="4 7" id="KW-0496">Mitochondrion</keyword>
<keyword evidence="8" id="KW-0830">Ubiquinone</keyword>
<keyword evidence="3 7" id="KW-0862">Zinc</keyword>
<dbReference type="HAMAP" id="MF_03111">
    <property type="entry name" value="Coq4"/>
    <property type="match status" value="1"/>
</dbReference>
<evidence type="ECO:0000256" key="3">
    <source>
        <dbReference type="ARBA" id="ARBA00022833"/>
    </source>
</evidence>
<dbReference type="Proteomes" id="UP000326759">
    <property type="component" value="Unassembled WGS sequence"/>
</dbReference>
<evidence type="ECO:0000256" key="6">
    <source>
        <dbReference type="ARBA" id="ARBA00023239"/>
    </source>
</evidence>
<keyword evidence="2 7" id="KW-0999">Mitochondrion inner membrane</keyword>
<dbReference type="UniPathway" id="UPA00232"/>
<dbReference type="InterPro" id="IPR007715">
    <property type="entry name" value="Coq4"/>
</dbReference>
<comment type="function">
    <text evidence="7">Lyase that catalyzes the C1-decarboxylation of 4-hydroxy-3-methoxy-5-(all-trans-polyprenyl)benzoic acid into 2-methoxy-6-(all-trans-polyprenyl)phenol during ubiquinone biosynthesis.</text>
</comment>